<reference evidence="2" key="1">
    <citation type="journal article" date="2020" name="Nature">
        <title>Giant virus diversity and host interactions through global metagenomics.</title>
        <authorList>
            <person name="Schulz F."/>
            <person name="Roux S."/>
            <person name="Paez-Espino D."/>
            <person name="Jungbluth S."/>
            <person name="Walsh D.A."/>
            <person name="Denef V.J."/>
            <person name="McMahon K.D."/>
            <person name="Konstantinidis K.T."/>
            <person name="Eloe-Fadrosh E.A."/>
            <person name="Kyrpides N.C."/>
            <person name="Woyke T."/>
        </authorList>
    </citation>
    <scope>NUCLEOTIDE SEQUENCE</scope>
    <source>
        <strain evidence="2">GVMAG-M-3300023174-130</strain>
    </source>
</reference>
<protein>
    <submittedName>
        <fullName evidence="2">Uncharacterized protein</fullName>
    </submittedName>
</protein>
<dbReference type="EMBL" id="MN739553">
    <property type="protein sequence ID" value="QHT12939.1"/>
    <property type="molecule type" value="Genomic_DNA"/>
</dbReference>
<name>A0A6C0DAH4_9ZZZZ</name>
<feature type="region of interest" description="Disordered" evidence="1">
    <location>
        <begin position="22"/>
        <end position="53"/>
    </location>
</feature>
<evidence type="ECO:0000256" key="1">
    <source>
        <dbReference type="SAM" id="MobiDB-lite"/>
    </source>
</evidence>
<organism evidence="2">
    <name type="scientific">viral metagenome</name>
    <dbReference type="NCBI Taxonomy" id="1070528"/>
    <lineage>
        <taxon>unclassified sequences</taxon>
        <taxon>metagenomes</taxon>
        <taxon>organismal metagenomes</taxon>
    </lineage>
</organism>
<accession>A0A6C0DAH4</accession>
<sequence length="213" mass="24504">MSYTFNPKVKSEFTVEDTIDDDDVEDIGTIDDKGFTPTKPKPLPKPLGSRVPQPRITSMAYKNRGSLVNNVLTPPPKKISYDDILSSLNMQVVNGQLQIVRNVTAENIKNNNINPTNQNTIQFNNNQFNNQKNSQFNQTKKIIQQPYQNSNTYYQNSVPIQTHQQQQPIQEVPIMNKEQIKQMVISHNLNVLEQQQRINNIKNVKSKRMMFSS</sequence>
<dbReference type="AlphaFoldDB" id="A0A6C0DAH4"/>
<evidence type="ECO:0000313" key="2">
    <source>
        <dbReference type="EMBL" id="QHT12939.1"/>
    </source>
</evidence>
<proteinExistence type="predicted"/>